<dbReference type="RefSeq" id="WP_250868005.1">
    <property type="nucleotide sequence ID" value="NZ_JAGSOI010000020.1"/>
</dbReference>
<accession>A0A9E5DBZ0</accession>
<dbReference type="InterPro" id="IPR050795">
    <property type="entry name" value="Asn_Synthetase"/>
</dbReference>
<dbReference type="Proteomes" id="UP001056766">
    <property type="component" value="Unassembled WGS sequence"/>
</dbReference>
<evidence type="ECO:0000256" key="1">
    <source>
        <dbReference type="ARBA" id="ARBA00022598"/>
    </source>
</evidence>
<organism evidence="5 6">
    <name type="scientific">Methanococcoides seepicolus</name>
    <dbReference type="NCBI Taxonomy" id="2828780"/>
    <lineage>
        <taxon>Archaea</taxon>
        <taxon>Methanobacteriati</taxon>
        <taxon>Methanobacteriota</taxon>
        <taxon>Stenosarchaea group</taxon>
        <taxon>Methanomicrobia</taxon>
        <taxon>Methanosarcinales</taxon>
        <taxon>Methanosarcinaceae</taxon>
        <taxon>Methanococcoides</taxon>
    </lineage>
</organism>
<gene>
    <name evidence="5" type="ORF">KDK67_06495</name>
</gene>
<feature type="domain" description="Glutamine amidotransferase type-2" evidence="4">
    <location>
        <begin position="1"/>
        <end position="200"/>
    </location>
</feature>
<dbReference type="InterPro" id="IPR001962">
    <property type="entry name" value="Asn_synthase"/>
</dbReference>
<name>A0A9E5DBZ0_9EURY</name>
<dbReference type="PROSITE" id="PS51278">
    <property type="entry name" value="GATASE_TYPE_2"/>
    <property type="match status" value="1"/>
</dbReference>
<dbReference type="PANTHER" id="PTHR11772">
    <property type="entry name" value="ASPARAGINE SYNTHETASE"/>
    <property type="match status" value="1"/>
</dbReference>
<dbReference type="SUPFAM" id="SSF52402">
    <property type="entry name" value="Adenine nucleotide alpha hydrolases-like"/>
    <property type="match status" value="1"/>
</dbReference>
<keyword evidence="1" id="KW-0436">Ligase</keyword>
<evidence type="ECO:0000256" key="3">
    <source>
        <dbReference type="ARBA" id="ARBA00022840"/>
    </source>
</evidence>
<evidence type="ECO:0000256" key="2">
    <source>
        <dbReference type="ARBA" id="ARBA00022741"/>
    </source>
</evidence>
<keyword evidence="6" id="KW-1185">Reference proteome</keyword>
<reference evidence="5" key="1">
    <citation type="journal article" date="2021" name="mSystems">
        <title>Bacteria and Archaea Synergistically Convert Glycine Betaine to Biogenic Methane in the Formosa Cold Seep of the South China Sea.</title>
        <authorList>
            <person name="Li L."/>
            <person name="Zhang W."/>
            <person name="Zhang S."/>
            <person name="Song L."/>
            <person name="Sun Q."/>
            <person name="Zhang H."/>
            <person name="Xiang H."/>
            <person name="Dong X."/>
        </authorList>
    </citation>
    <scope>NUCLEOTIDE SEQUENCE</scope>
    <source>
        <strain evidence="5">LLY</strain>
    </source>
</reference>
<dbReference type="Pfam" id="PF00733">
    <property type="entry name" value="Asn_synthase"/>
    <property type="match status" value="1"/>
</dbReference>
<reference evidence="5" key="2">
    <citation type="submission" date="2021-04" db="EMBL/GenBank/DDBJ databases">
        <authorList>
            <person name="Dong X."/>
        </authorList>
    </citation>
    <scope>NUCLEOTIDE SEQUENCE</scope>
    <source>
        <strain evidence="5">LLY</strain>
    </source>
</reference>
<dbReference type="InterPro" id="IPR029055">
    <property type="entry name" value="Ntn_hydrolases_N"/>
</dbReference>
<dbReference type="GO" id="GO:0005524">
    <property type="term" value="F:ATP binding"/>
    <property type="evidence" value="ECO:0007669"/>
    <property type="project" value="UniProtKB-KW"/>
</dbReference>
<dbReference type="GO" id="GO:0004066">
    <property type="term" value="F:asparagine synthase (glutamine-hydrolyzing) activity"/>
    <property type="evidence" value="ECO:0007669"/>
    <property type="project" value="InterPro"/>
</dbReference>
<dbReference type="Gene3D" id="3.40.50.620">
    <property type="entry name" value="HUPs"/>
    <property type="match status" value="1"/>
</dbReference>
<evidence type="ECO:0000313" key="6">
    <source>
        <dbReference type="Proteomes" id="UP001056766"/>
    </source>
</evidence>
<dbReference type="SUPFAM" id="SSF56235">
    <property type="entry name" value="N-terminal nucleophile aminohydrolases (Ntn hydrolases)"/>
    <property type="match status" value="1"/>
</dbReference>
<dbReference type="CDD" id="cd00352">
    <property type="entry name" value="Gn_AT_II"/>
    <property type="match status" value="1"/>
</dbReference>
<dbReference type="GO" id="GO:0005829">
    <property type="term" value="C:cytosol"/>
    <property type="evidence" value="ECO:0007669"/>
    <property type="project" value="TreeGrafter"/>
</dbReference>
<dbReference type="GO" id="GO:0006529">
    <property type="term" value="P:asparagine biosynthetic process"/>
    <property type="evidence" value="ECO:0007669"/>
    <property type="project" value="InterPro"/>
</dbReference>
<sequence length="491" mass="54490">MGRIAGFFKLASSSISMVKIFNEMESRGDYKAFIYTGDGIHKVCSASEIQSMSLNEAMIGFDSLAASSPLSSSSDQFEFIGDTDIYNLDELACELHCDAVENMSILTRLLQDTFSLDNCSDHEMFQRFDSSLRTIRGVYAIAFHIGDKLFLARDRIGIKPLWYDVSSGFAFASEKKFLEMSGLHEVVELDPRQILCYDLKNDTIKVYDREFLQGLAEHQGSFVEVRDGLLSLLKDAVSIRVPDEDFGVMFSAGIDSTILALLCKGFAEAKGVICNCYTVGLSGQVPSPDITCARKLADELELELNVHEIGLDTVEEYLSTVVPLIEDATVPKTGVALTMYAACKAAKNDGINILFAGAGADELFAGYNRFKSSASVNEDCIRDIMEMHEVNTYRDDTVAAFTGAKVRLPYLDEKFVEYALAIPKEYKISDEMNKIILRKAGEELGLPKYVTERGKKAAQYGSRFDQALKKLAKRAGFANKTDYINSFQESR</sequence>
<dbReference type="InterPro" id="IPR014729">
    <property type="entry name" value="Rossmann-like_a/b/a_fold"/>
</dbReference>
<evidence type="ECO:0000313" key="5">
    <source>
        <dbReference type="EMBL" id="MCM1986649.1"/>
    </source>
</evidence>
<protein>
    <submittedName>
        <fullName evidence="5">Asparagine synthetase B</fullName>
    </submittedName>
</protein>
<keyword evidence="2" id="KW-0547">Nucleotide-binding</keyword>
<dbReference type="InterPro" id="IPR017932">
    <property type="entry name" value="GATase_2_dom"/>
</dbReference>
<dbReference type="Pfam" id="PF13537">
    <property type="entry name" value="GATase_7"/>
    <property type="match status" value="1"/>
</dbReference>
<dbReference type="PANTHER" id="PTHR11772:SF2">
    <property type="entry name" value="ASPARAGINE SYNTHETASE [GLUTAMINE-HYDROLYZING]"/>
    <property type="match status" value="1"/>
</dbReference>
<comment type="caution">
    <text evidence="5">The sequence shown here is derived from an EMBL/GenBank/DDBJ whole genome shotgun (WGS) entry which is preliminary data.</text>
</comment>
<dbReference type="EMBL" id="JAGSOI010000020">
    <property type="protein sequence ID" value="MCM1986649.1"/>
    <property type="molecule type" value="Genomic_DNA"/>
</dbReference>
<keyword evidence="3" id="KW-0067">ATP-binding</keyword>
<evidence type="ECO:0000259" key="4">
    <source>
        <dbReference type="PROSITE" id="PS51278"/>
    </source>
</evidence>
<dbReference type="AlphaFoldDB" id="A0A9E5DBZ0"/>
<proteinExistence type="predicted"/>
<dbReference type="Gene3D" id="3.60.20.10">
    <property type="entry name" value="Glutamine Phosphoribosylpyrophosphate, subunit 1, domain 1"/>
    <property type="match status" value="1"/>
</dbReference>
<dbReference type="CDD" id="cd01991">
    <property type="entry name" value="Asn_synthase_B_C"/>
    <property type="match status" value="1"/>
</dbReference>